<dbReference type="EMBL" id="BGPR01016709">
    <property type="protein sequence ID" value="GBN73891.1"/>
    <property type="molecule type" value="Genomic_DNA"/>
</dbReference>
<organism evidence="1 2">
    <name type="scientific">Araneus ventricosus</name>
    <name type="common">Orbweaver spider</name>
    <name type="synonym">Epeira ventricosa</name>
    <dbReference type="NCBI Taxonomy" id="182803"/>
    <lineage>
        <taxon>Eukaryota</taxon>
        <taxon>Metazoa</taxon>
        <taxon>Ecdysozoa</taxon>
        <taxon>Arthropoda</taxon>
        <taxon>Chelicerata</taxon>
        <taxon>Arachnida</taxon>
        <taxon>Araneae</taxon>
        <taxon>Araneomorphae</taxon>
        <taxon>Entelegynae</taxon>
        <taxon>Araneoidea</taxon>
        <taxon>Araneidae</taxon>
        <taxon>Araneus</taxon>
    </lineage>
</organism>
<keyword evidence="2" id="KW-1185">Reference proteome</keyword>
<proteinExistence type="predicted"/>
<reference evidence="1 2" key="1">
    <citation type="journal article" date="2019" name="Sci. Rep.">
        <title>Orb-weaving spider Araneus ventricosus genome elucidates the spidroin gene catalogue.</title>
        <authorList>
            <person name="Kono N."/>
            <person name="Nakamura H."/>
            <person name="Ohtoshi R."/>
            <person name="Moran D.A.P."/>
            <person name="Shinohara A."/>
            <person name="Yoshida Y."/>
            <person name="Fujiwara M."/>
            <person name="Mori M."/>
            <person name="Tomita M."/>
            <person name="Arakawa K."/>
        </authorList>
    </citation>
    <scope>NUCLEOTIDE SEQUENCE [LARGE SCALE GENOMIC DNA]</scope>
</reference>
<dbReference type="OrthoDB" id="3353471at2759"/>
<protein>
    <submittedName>
        <fullName evidence="1">Uncharacterized protein</fullName>
    </submittedName>
</protein>
<gene>
    <name evidence="1" type="ORF">AVEN_58725_1</name>
</gene>
<accession>A0A4Y2RE05</accession>
<name>A0A4Y2RE05_ARAVE</name>
<evidence type="ECO:0000313" key="2">
    <source>
        <dbReference type="Proteomes" id="UP000499080"/>
    </source>
</evidence>
<comment type="caution">
    <text evidence="1">The sequence shown here is derived from an EMBL/GenBank/DDBJ whole genome shotgun (WGS) entry which is preliminary data.</text>
</comment>
<sequence length="116" mass="13307">MQPLIGDASKLKLQLNLKLAKKELQPLLVAASKHKLPIKLKLAVKIYKKTSEVQGKLFNNEKYFTRNAEICRPLPGERVGASKRLKKKWQIIQSCRQWTLVRRSDLPIETCPGDRS</sequence>
<dbReference type="Proteomes" id="UP000499080">
    <property type="component" value="Unassembled WGS sequence"/>
</dbReference>
<evidence type="ECO:0000313" key="1">
    <source>
        <dbReference type="EMBL" id="GBN73891.1"/>
    </source>
</evidence>
<dbReference type="AlphaFoldDB" id="A0A4Y2RE05"/>